<dbReference type="Pfam" id="PF18590">
    <property type="entry name" value="IMP2_N"/>
    <property type="match status" value="1"/>
</dbReference>
<dbReference type="AlphaFoldDB" id="A0A2A9MQE7"/>
<dbReference type="EMBL" id="NWUJ01000001">
    <property type="protein sequence ID" value="PFH38756.1"/>
    <property type="molecule type" value="Genomic_DNA"/>
</dbReference>
<dbReference type="Proteomes" id="UP000224006">
    <property type="component" value="Chromosome I"/>
</dbReference>
<feature type="domain" description="Immune mapped protein 2 N-terminal" evidence="2">
    <location>
        <begin position="177"/>
        <end position="275"/>
    </location>
</feature>
<dbReference type="KEGG" id="bbes:BESB_010980"/>
<organism evidence="3 4">
    <name type="scientific">Besnoitia besnoiti</name>
    <name type="common">Apicomplexan protozoan</name>
    <dbReference type="NCBI Taxonomy" id="94643"/>
    <lineage>
        <taxon>Eukaryota</taxon>
        <taxon>Sar</taxon>
        <taxon>Alveolata</taxon>
        <taxon>Apicomplexa</taxon>
        <taxon>Conoidasida</taxon>
        <taxon>Coccidia</taxon>
        <taxon>Eucoccidiorida</taxon>
        <taxon>Eimeriorina</taxon>
        <taxon>Sarcocystidae</taxon>
        <taxon>Besnoitia</taxon>
    </lineage>
</organism>
<accession>A0A2A9MQE7</accession>
<sequence length="392" mass="42403">MGGVCSRNKAESPRAPDSVAEAATAEAVTEAVKDVAAPEAVESAGEAAAATTGGAAAVNKEDEVVVAVDEEDVKKAEQKPNVIDDAAAVVVTESPEPAAVIRQEKVVTEEGKEGEIRTHVSVVEAVVSSNMTALPEKVEGVSPEDMELLRQAHEQVRAARGNEEAKTKTPGKASASAYGYLVYVPEKGGSLILLWSKHELTPEEEEKAGKVLLAFVPALHKTVPMKYEQKGNKTELLTGFTDKWNTWKAADKQKYYAAWTKVFKTCDQYEAKVTVREWTEEAPPHVFVSLLYVGPLGNKVANMPENQQMDISVFSQIAVVPADKTKEFKPGLDLSAKKFQDFATAVGGAYVTFVHRGNNAMMGQNDLVAWLKEDGLTVTEKEGVIRMDEIAR</sequence>
<name>A0A2A9MQE7_BESBE</name>
<protein>
    <recommendedName>
        <fullName evidence="2">Immune mapped protein 2 N-terminal domain-containing protein</fullName>
    </recommendedName>
</protein>
<gene>
    <name evidence="3" type="ORF">BESB_010980</name>
</gene>
<proteinExistence type="predicted"/>
<evidence type="ECO:0000313" key="4">
    <source>
        <dbReference type="Proteomes" id="UP000224006"/>
    </source>
</evidence>
<evidence type="ECO:0000259" key="2">
    <source>
        <dbReference type="Pfam" id="PF18590"/>
    </source>
</evidence>
<dbReference type="RefSeq" id="XP_029222765.1">
    <property type="nucleotide sequence ID" value="XM_029359852.1"/>
</dbReference>
<dbReference type="InterPro" id="IPR040955">
    <property type="entry name" value="IMP2_N"/>
</dbReference>
<evidence type="ECO:0000256" key="1">
    <source>
        <dbReference type="SAM" id="MobiDB-lite"/>
    </source>
</evidence>
<dbReference type="VEuPathDB" id="ToxoDB:BESB_010980"/>
<feature type="region of interest" description="Disordered" evidence="1">
    <location>
        <begin position="1"/>
        <end position="23"/>
    </location>
</feature>
<comment type="caution">
    <text evidence="3">The sequence shown here is derived from an EMBL/GenBank/DDBJ whole genome shotgun (WGS) entry which is preliminary data.</text>
</comment>
<keyword evidence="4" id="KW-1185">Reference proteome</keyword>
<dbReference type="GeneID" id="40306160"/>
<evidence type="ECO:0000313" key="3">
    <source>
        <dbReference type="EMBL" id="PFH38756.1"/>
    </source>
</evidence>
<reference evidence="3 4" key="1">
    <citation type="submission" date="2017-09" db="EMBL/GenBank/DDBJ databases">
        <title>Genome sequencing of Besnoitia besnoiti strain Bb-Ger1.</title>
        <authorList>
            <person name="Schares G."/>
            <person name="Venepally P."/>
            <person name="Lorenzi H.A."/>
        </authorList>
    </citation>
    <scope>NUCLEOTIDE SEQUENCE [LARGE SCALE GENOMIC DNA]</scope>
    <source>
        <strain evidence="3 4">Bb-Ger1</strain>
    </source>
</reference>
<dbReference type="OrthoDB" id="329970at2759"/>